<evidence type="ECO:0000313" key="1">
    <source>
        <dbReference type="EMBL" id="GHO83307.1"/>
    </source>
</evidence>
<protein>
    <submittedName>
        <fullName evidence="1">Uncharacterized protein</fullName>
    </submittedName>
</protein>
<reference evidence="1 2" key="1">
    <citation type="journal article" date="2021" name="Int. J. Syst. Evol. Microbiol.">
        <title>Reticulibacter mediterranei gen. nov., sp. nov., within the new family Reticulibacteraceae fam. nov., and Ktedonospora formicarum gen. nov., sp. nov., Ktedonobacter robiniae sp. nov., Dictyobacter formicarum sp. nov. and Dictyobacter arantiisoli sp. nov., belonging to the class Ktedonobacteria.</title>
        <authorList>
            <person name="Yabe S."/>
            <person name="Zheng Y."/>
            <person name="Wang C.M."/>
            <person name="Sakai Y."/>
            <person name="Abe K."/>
            <person name="Yokota A."/>
            <person name="Donadio S."/>
            <person name="Cavaletti L."/>
            <person name="Monciardini P."/>
        </authorList>
    </citation>
    <scope>NUCLEOTIDE SEQUENCE [LARGE SCALE GENOMIC DNA]</scope>
    <source>
        <strain evidence="1 2">SOSP1-9</strain>
    </source>
</reference>
<comment type="caution">
    <text evidence="1">The sequence shown here is derived from an EMBL/GenBank/DDBJ whole genome shotgun (WGS) entry which is preliminary data.</text>
</comment>
<sequence length="147" mass="17111">MWQNIWFDRILTKQELLMAFGTIFGVKSNEVLFETESNLTSLATEDDRRLWDEKSRGIRILCLSSLWPIKSFPLYLEIILYDKTLRPSNDQVVLGTICELLECHIVMSDASLLRTSRLLVKGQAQIEQVTIDFDSYEDDEIVDYVIE</sequence>
<name>A0ABQ3VAY4_9CHLR</name>
<gene>
    <name evidence="1" type="ORF">KSZ_13130</name>
</gene>
<keyword evidence="2" id="KW-1185">Reference proteome</keyword>
<organism evidence="1 2">
    <name type="scientific">Dictyobacter formicarum</name>
    <dbReference type="NCBI Taxonomy" id="2778368"/>
    <lineage>
        <taxon>Bacteria</taxon>
        <taxon>Bacillati</taxon>
        <taxon>Chloroflexota</taxon>
        <taxon>Ktedonobacteria</taxon>
        <taxon>Ktedonobacterales</taxon>
        <taxon>Dictyobacteraceae</taxon>
        <taxon>Dictyobacter</taxon>
    </lineage>
</organism>
<accession>A0ABQ3VAY4</accession>
<proteinExistence type="predicted"/>
<evidence type="ECO:0000313" key="2">
    <source>
        <dbReference type="Proteomes" id="UP000635565"/>
    </source>
</evidence>
<dbReference type="RefSeq" id="WP_201360983.1">
    <property type="nucleotide sequence ID" value="NZ_BNJJ01000003.1"/>
</dbReference>
<dbReference type="Proteomes" id="UP000635565">
    <property type="component" value="Unassembled WGS sequence"/>
</dbReference>
<dbReference type="EMBL" id="BNJJ01000003">
    <property type="protein sequence ID" value="GHO83307.1"/>
    <property type="molecule type" value="Genomic_DNA"/>
</dbReference>